<proteinExistence type="predicted"/>
<evidence type="ECO:0000313" key="3">
    <source>
        <dbReference type="Proteomes" id="UP001168877"/>
    </source>
</evidence>
<reference evidence="2" key="2">
    <citation type="submission" date="2023-06" db="EMBL/GenBank/DDBJ databases">
        <authorList>
            <person name="Swenson N.G."/>
            <person name="Wegrzyn J.L."/>
            <person name="Mcevoy S.L."/>
        </authorList>
    </citation>
    <scope>NUCLEOTIDE SEQUENCE</scope>
    <source>
        <strain evidence="2">NS2018</strain>
        <tissue evidence="2">Leaf</tissue>
    </source>
</reference>
<dbReference type="InterPro" id="IPR014710">
    <property type="entry name" value="RmlC-like_jellyroll"/>
</dbReference>
<dbReference type="Gene3D" id="2.60.120.10">
    <property type="entry name" value="Jelly Rolls"/>
    <property type="match status" value="1"/>
</dbReference>
<protein>
    <recommendedName>
        <fullName evidence="1">Phosphomannose isomerase type I catalytic domain-containing protein</fullName>
    </recommendedName>
</protein>
<evidence type="ECO:0000313" key="2">
    <source>
        <dbReference type="EMBL" id="KAK0574716.1"/>
    </source>
</evidence>
<dbReference type="SUPFAM" id="SSF51182">
    <property type="entry name" value="RmlC-like cupins"/>
    <property type="match status" value="1"/>
</dbReference>
<feature type="domain" description="Phosphomannose isomerase type I catalytic" evidence="1">
    <location>
        <begin position="10"/>
        <end position="76"/>
    </location>
</feature>
<dbReference type="EMBL" id="JAUESC010000387">
    <property type="protein sequence ID" value="KAK0574716.1"/>
    <property type="molecule type" value="Genomic_DNA"/>
</dbReference>
<dbReference type="GO" id="GO:0005829">
    <property type="term" value="C:cytosol"/>
    <property type="evidence" value="ECO:0007669"/>
    <property type="project" value="TreeGrafter"/>
</dbReference>
<dbReference type="GO" id="GO:0009298">
    <property type="term" value="P:GDP-mannose biosynthetic process"/>
    <property type="evidence" value="ECO:0007669"/>
    <property type="project" value="InterPro"/>
</dbReference>
<dbReference type="Proteomes" id="UP001168877">
    <property type="component" value="Unassembled WGS sequence"/>
</dbReference>
<evidence type="ECO:0000259" key="1">
    <source>
        <dbReference type="Pfam" id="PF20511"/>
    </source>
</evidence>
<dbReference type="PANTHER" id="PTHR10309">
    <property type="entry name" value="MANNOSE-6-PHOSPHATE ISOMERASE"/>
    <property type="match status" value="1"/>
</dbReference>
<comment type="caution">
    <text evidence="2">The sequence shown here is derived from an EMBL/GenBank/DDBJ whole genome shotgun (WGS) entry which is preliminary data.</text>
</comment>
<gene>
    <name evidence="2" type="ORF">LWI29_027923</name>
</gene>
<keyword evidence="3" id="KW-1185">Reference proteome</keyword>
<dbReference type="PANTHER" id="PTHR10309:SF0">
    <property type="entry name" value="MANNOSE-6-PHOSPHATE ISOMERASE"/>
    <property type="match status" value="1"/>
</dbReference>
<dbReference type="InterPro" id="IPR016305">
    <property type="entry name" value="Mannose-6-P_Isomerase"/>
</dbReference>
<reference evidence="2" key="1">
    <citation type="journal article" date="2022" name="Plant J.">
        <title>Strategies of tolerance reflected in two North American maple genomes.</title>
        <authorList>
            <person name="McEvoy S.L."/>
            <person name="Sezen U.U."/>
            <person name="Trouern-Trend A."/>
            <person name="McMahon S.M."/>
            <person name="Schaberg P.G."/>
            <person name="Yang J."/>
            <person name="Wegrzyn J.L."/>
            <person name="Swenson N.G."/>
        </authorList>
    </citation>
    <scope>NUCLEOTIDE SEQUENCE</scope>
    <source>
        <strain evidence="2">NS2018</strain>
    </source>
</reference>
<organism evidence="2 3">
    <name type="scientific">Acer saccharum</name>
    <name type="common">Sugar maple</name>
    <dbReference type="NCBI Taxonomy" id="4024"/>
    <lineage>
        <taxon>Eukaryota</taxon>
        <taxon>Viridiplantae</taxon>
        <taxon>Streptophyta</taxon>
        <taxon>Embryophyta</taxon>
        <taxon>Tracheophyta</taxon>
        <taxon>Spermatophyta</taxon>
        <taxon>Magnoliopsida</taxon>
        <taxon>eudicotyledons</taxon>
        <taxon>Gunneridae</taxon>
        <taxon>Pentapetalae</taxon>
        <taxon>rosids</taxon>
        <taxon>malvids</taxon>
        <taxon>Sapindales</taxon>
        <taxon>Sapindaceae</taxon>
        <taxon>Hippocastanoideae</taxon>
        <taxon>Acereae</taxon>
        <taxon>Acer</taxon>
    </lineage>
</organism>
<accession>A0AA39RJY7</accession>
<dbReference type="Pfam" id="PF20511">
    <property type="entry name" value="PMI_typeI_cat"/>
    <property type="match status" value="1"/>
</dbReference>
<dbReference type="GO" id="GO:0004476">
    <property type="term" value="F:mannose-6-phosphate isomerase activity"/>
    <property type="evidence" value="ECO:0007669"/>
    <property type="project" value="InterPro"/>
</dbReference>
<dbReference type="AlphaFoldDB" id="A0AA39RJY7"/>
<sequence length="90" mass="10144">MWLACSLTITNIPSSNIHPDDTYAEFWVGTHESGPSYLSSQTVSLKSWILDFLDVLGDQVLKMWGGDLPFLVKIQRLEPVTFADLFVLKV</sequence>
<dbReference type="GO" id="GO:0008270">
    <property type="term" value="F:zinc ion binding"/>
    <property type="evidence" value="ECO:0007669"/>
    <property type="project" value="InterPro"/>
</dbReference>
<dbReference type="InterPro" id="IPR046457">
    <property type="entry name" value="PMI_typeI_cat"/>
</dbReference>
<dbReference type="InterPro" id="IPR011051">
    <property type="entry name" value="RmlC_Cupin_sf"/>
</dbReference>
<name>A0AA39RJY7_ACESA</name>